<organism evidence="9 10">
    <name type="scientific">Mucilaginibacter mallensis</name>
    <dbReference type="NCBI Taxonomy" id="652787"/>
    <lineage>
        <taxon>Bacteria</taxon>
        <taxon>Pseudomonadati</taxon>
        <taxon>Bacteroidota</taxon>
        <taxon>Sphingobacteriia</taxon>
        <taxon>Sphingobacteriales</taxon>
        <taxon>Sphingobacteriaceae</taxon>
        <taxon>Mucilaginibacter</taxon>
    </lineage>
</organism>
<dbReference type="GO" id="GO:0022857">
    <property type="term" value="F:transmembrane transporter activity"/>
    <property type="evidence" value="ECO:0007669"/>
    <property type="project" value="TreeGrafter"/>
</dbReference>
<feature type="transmembrane region" description="Helical" evidence="6">
    <location>
        <begin position="332"/>
        <end position="360"/>
    </location>
</feature>
<keyword evidence="5 6" id="KW-0472">Membrane</keyword>
<protein>
    <submittedName>
        <fullName evidence="9">Putative ABC transport system permease protein</fullName>
    </submittedName>
</protein>
<name>A0A1H2C626_MUCMA</name>
<feature type="transmembrane region" description="Helical" evidence="6">
    <location>
        <begin position="769"/>
        <end position="792"/>
    </location>
</feature>
<dbReference type="GO" id="GO:0005886">
    <property type="term" value="C:plasma membrane"/>
    <property type="evidence" value="ECO:0007669"/>
    <property type="project" value="UniProtKB-SubCell"/>
</dbReference>
<evidence type="ECO:0000256" key="5">
    <source>
        <dbReference type="ARBA" id="ARBA00023136"/>
    </source>
</evidence>
<evidence type="ECO:0000256" key="2">
    <source>
        <dbReference type="ARBA" id="ARBA00022475"/>
    </source>
</evidence>
<sequence length="806" mass="90087">MLKNILLTTRRTLVKNKTYTLINIGGLTLGIAAYILISAYVNFEKSYDTFNKDSGNIYRVESSFYKGDNLVNDWPTSTNGYATAMKQNFPEIASTVRIDWHESERVVRYNNTKYREEHVAFADTNFFSFFNYPLIQGDPKKALKEVNTMVISQAAAQKYFGSIDPIGKFLEVSTQNGILHCMVTGVFKDVPKNSTMQFNYLISWATCPQFERDFWYLHESYTFLKLQPGTSPHSVEAKFPALAERYKNGPSLKDLKWAVTLVPLTDIHLNPAKQYELEVKGNRTAVKFLGIIAYVILLIACVNYINLSTAKAIDRAREVGIRKVNGASSLQLLLQFLFESLVINAIALVLGIVIVAIAAQLLPNLLNHSVLFGLLFNTSLYLQIAVVFVGSILLSGLYPALLLSRLKPVSVLKGKHTFSKTGVILRKGMVAFQFAASLLLIAGTVAVYRQIVFMSKQQLGVSIDQTIVLKAPVNTPGSAQKLNSFKQLLLNTPGVKGVTASGAVPGKEVGEFLANRKFGDSKTEEHLYEMLKVDHDFIKNYNIQLAAGRAFDKSRPADSIGLVLNEAAVKQLGFASNEDAIGKLVWLETSEKRPNPVIGVVKDYHQRSLQQSYTPVILFMDPKFSWVPVNYYSVKFSSNNPDQIISSIKNTWNSYFPESSLDWFFLDDFYNRQYQQDLQFGNIFLLFSGLAILIACMGLFGLTAYSTARRIKEIGVRKVLGASVAHIIYILTMDAVKLVLFSSLLALPLAYLFIEQWLQGYAFKVDLSWWGFVAPVAGLLFIAIGTIGYITYKAALVNPVKSLRNE</sequence>
<dbReference type="RefSeq" id="WP_091378973.1">
    <property type="nucleotide sequence ID" value="NZ_LT629740.1"/>
</dbReference>
<dbReference type="InterPro" id="IPR025857">
    <property type="entry name" value="MacB_PCD"/>
</dbReference>
<evidence type="ECO:0000313" key="9">
    <source>
        <dbReference type="EMBL" id="SDT65975.1"/>
    </source>
</evidence>
<dbReference type="STRING" id="652787.SAMN05216490_4669"/>
<keyword evidence="2" id="KW-1003">Cell membrane</keyword>
<evidence type="ECO:0000259" key="7">
    <source>
        <dbReference type="Pfam" id="PF02687"/>
    </source>
</evidence>
<evidence type="ECO:0000259" key="8">
    <source>
        <dbReference type="Pfam" id="PF12704"/>
    </source>
</evidence>
<feature type="transmembrane region" description="Helical" evidence="6">
    <location>
        <begin position="288"/>
        <end position="307"/>
    </location>
</feature>
<evidence type="ECO:0000313" key="10">
    <source>
        <dbReference type="Proteomes" id="UP000199679"/>
    </source>
</evidence>
<dbReference type="AlphaFoldDB" id="A0A1H2C626"/>
<dbReference type="InterPro" id="IPR003838">
    <property type="entry name" value="ABC3_permease_C"/>
</dbReference>
<keyword evidence="10" id="KW-1185">Reference proteome</keyword>
<feature type="transmembrane region" description="Helical" evidence="6">
    <location>
        <begin position="21"/>
        <end position="41"/>
    </location>
</feature>
<feature type="transmembrane region" description="Helical" evidence="6">
    <location>
        <begin position="727"/>
        <end position="754"/>
    </location>
</feature>
<feature type="domain" description="ABC3 transporter permease C-terminal" evidence="7">
    <location>
        <begin position="686"/>
        <end position="795"/>
    </location>
</feature>
<feature type="transmembrane region" description="Helical" evidence="6">
    <location>
        <begin position="683"/>
        <end position="706"/>
    </location>
</feature>
<keyword evidence="3 6" id="KW-0812">Transmembrane</keyword>
<evidence type="ECO:0000256" key="1">
    <source>
        <dbReference type="ARBA" id="ARBA00004651"/>
    </source>
</evidence>
<dbReference type="EMBL" id="LT629740">
    <property type="protein sequence ID" value="SDT65975.1"/>
    <property type="molecule type" value="Genomic_DNA"/>
</dbReference>
<evidence type="ECO:0000256" key="4">
    <source>
        <dbReference type="ARBA" id="ARBA00022989"/>
    </source>
</evidence>
<feature type="transmembrane region" description="Helical" evidence="6">
    <location>
        <begin position="424"/>
        <end position="448"/>
    </location>
</feature>
<evidence type="ECO:0000256" key="3">
    <source>
        <dbReference type="ARBA" id="ARBA00022692"/>
    </source>
</evidence>
<comment type="subcellular location">
    <subcellularLocation>
        <location evidence="1">Cell membrane</location>
        <topology evidence="1">Multi-pass membrane protein</topology>
    </subcellularLocation>
</comment>
<keyword evidence="4 6" id="KW-1133">Transmembrane helix</keyword>
<reference evidence="9 10" key="1">
    <citation type="submission" date="2016-10" db="EMBL/GenBank/DDBJ databases">
        <authorList>
            <person name="de Groot N.N."/>
        </authorList>
    </citation>
    <scope>NUCLEOTIDE SEQUENCE [LARGE SCALE GENOMIC DNA]</scope>
    <source>
        <strain evidence="9 10">MP1X4</strain>
    </source>
</reference>
<feature type="transmembrane region" description="Helical" evidence="6">
    <location>
        <begin position="380"/>
        <end position="403"/>
    </location>
</feature>
<dbReference type="OrthoDB" id="1451596at2"/>
<gene>
    <name evidence="9" type="ORF">SAMN05216490_4669</name>
</gene>
<feature type="domain" description="MacB-like periplasmic core" evidence="8">
    <location>
        <begin position="20"/>
        <end position="240"/>
    </location>
</feature>
<dbReference type="Pfam" id="PF12704">
    <property type="entry name" value="MacB_PCD"/>
    <property type="match status" value="1"/>
</dbReference>
<dbReference type="PANTHER" id="PTHR30572">
    <property type="entry name" value="MEMBRANE COMPONENT OF TRANSPORTER-RELATED"/>
    <property type="match status" value="1"/>
</dbReference>
<proteinExistence type="predicted"/>
<dbReference type="Pfam" id="PF02687">
    <property type="entry name" value="FtsX"/>
    <property type="match status" value="2"/>
</dbReference>
<accession>A0A1H2C626</accession>
<feature type="domain" description="ABC3 transporter permease C-terminal" evidence="7">
    <location>
        <begin position="291"/>
        <end position="408"/>
    </location>
</feature>
<evidence type="ECO:0000256" key="6">
    <source>
        <dbReference type="SAM" id="Phobius"/>
    </source>
</evidence>
<dbReference type="PANTHER" id="PTHR30572:SF18">
    <property type="entry name" value="ABC-TYPE MACROLIDE FAMILY EXPORT SYSTEM PERMEASE COMPONENT 2"/>
    <property type="match status" value="1"/>
</dbReference>
<dbReference type="Proteomes" id="UP000199679">
    <property type="component" value="Chromosome I"/>
</dbReference>
<dbReference type="InterPro" id="IPR050250">
    <property type="entry name" value="Macrolide_Exporter_MacB"/>
</dbReference>